<feature type="chain" id="PRO_5013269389" evidence="1">
    <location>
        <begin position="21"/>
        <end position="253"/>
    </location>
</feature>
<sequence>MKQWIAGLAAFFMLTGTAAAEETRIAVRALSVDAKFIGSGMSGMNVVIADADTGEILDTGVTRGKTGNTDRIVRTPKPRYGTLSEEGDAVYVATLDIDRPRRVRVTVSGPNAQPQTGAEASSTRWVLPGKHLDSGDGWLIRVPGFAVDILAPAAHSYVENNPQAMTIRANVVMICGCPTSPGGTWDSDAIEITAEVHHNGTRRSPKAMTFTGQTSQYAVDVSTAEKGTYEILVTAYDPRTGNTGVDRTSFILR</sequence>
<dbReference type="AlphaFoldDB" id="A0A1N6CN53"/>
<dbReference type="STRING" id="1123272.SAMN02745824_0437"/>
<gene>
    <name evidence="2" type="ORF">SAMN02745824_0437</name>
</gene>
<proteinExistence type="predicted"/>
<evidence type="ECO:0000256" key="1">
    <source>
        <dbReference type="SAM" id="SignalP"/>
    </source>
</evidence>
<reference evidence="3" key="1">
    <citation type="submission" date="2016-11" db="EMBL/GenBank/DDBJ databases">
        <authorList>
            <person name="Varghese N."/>
            <person name="Submissions S."/>
        </authorList>
    </citation>
    <scope>NUCLEOTIDE SEQUENCE [LARGE SCALE GENOMIC DNA]</scope>
    <source>
        <strain evidence="3">DSM 22363</strain>
    </source>
</reference>
<dbReference type="RefSeq" id="WP_074203505.1">
    <property type="nucleotide sequence ID" value="NZ_FSQW01000001.1"/>
</dbReference>
<protein>
    <submittedName>
        <fullName evidence="2">Uncharacterized protein</fullName>
    </submittedName>
</protein>
<feature type="signal peptide" evidence="1">
    <location>
        <begin position="1"/>
        <end position="20"/>
    </location>
</feature>
<dbReference type="Proteomes" id="UP000185192">
    <property type="component" value="Unassembled WGS sequence"/>
</dbReference>
<evidence type="ECO:0000313" key="3">
    <source>
        <dbReference type="Proteomes" id="UP000185192"/>
    </source>
</evidence>
<keyword evidence="3" id="KW-1185">Reference proteome</keyword>
<organism evidence="2 3">
    <name type="scientific">Parasphingorhabdus marina DSM 22363</name>
    <dbReference type="NCBI Taxonomy" id="1123272"/>
    <lineage>
        <taxon>Bacteria</taxon>
        <taxon>Pseudomonadati</taxon>
        <taxon>Pseudomonadota</taxon>
        <taxon>Alphaproteobacteria</taxon>
        <taxon>Sphingomonadales</taxon>
        <taxon>Sphingomonadaceae</taxon>
        <taxon>Parasphingorhabdus</taxon>
    </lineage>
</organism>
<name>A0A1N6CN53_9SPHN</name>
<dbReference type="OrthoDB" id="9770889at2"/>
<keyword evidence="1" id="KW-0732">Signal</keyword>
<evidence type="ECO:0000313" key="2">
    <source>
        <dbReference type="EMBL" id="SIN59899.1"/>
    </source>
</evidence>
<dbReference type="EMBL" id="FSQW01000001">
    <property type="protein sequence ID" value="SIN59899.1"/>
    <property type="molecule type" value="Genomic_DNA"/>
</dbReference>
<accession>A0A1N6CN53</accession>